<evidence type="ECO:0000313" key="2">
    <source>
        <dbReference type="EMBL" id="MQL73932.1"/>
    </source>
</evidence>
<gene>
    <name evidence="2" type="ORF">Taro_006284</name>
</gene>
<protein>
    <submittedName>
        <fullName evidence="2">Uncharacterized protein</fullName>
    </submittedName>
</protein>
<reference evidence="2" key="1">
    <citation type="submission" date="2017-07" db="EMBL/GenBank/DDBJ databases">
        <title>Taro Niue Genome Assembly and Annotation.</title>
        <authorList>
            <person name="Atibalentja N."/>
            <person name="Keating K."/>
            <person name="Fields C.J."/>
        </authorList>
    </citation>
    <scope>NUCLEOTIDE SEQUENCE</scope>
    <source>
        <strain evidence="2">Niue_2</strain>
        <tissue evidence="2">Leaf</tissue>
    </source>
</reference>
<sequence length="85" mass="9379">MGKGAATIALTRRGRTSRQPPCRDGKPGRNSSPYRDCQVRRDKVASDHGDASTDVATRWPRDAPSRTTHKPHKHPHTGRGAWGKL</sequence>
<comment type="caution">
    <text evidence="2">The sequence shown here is derived from an EMBL/GenBank/DDBJ whole genome shotgun (WGS) entry which is preliminary data.</text>
</comment>
<name>A0A843TNB5_COLES</name>
<feature type="compositionally biased region" description="Basic and acidic residues" evidence="1">
    <location>
        <begin position="37"/>
        <end position="51"/>
    </location>
</feature>
<dbReference type="AlphaFoldDB" id="A0A843TNB5"/>
<organism evidence="2 3">
    <name type="scientific">Colocasia esculenta</name>
    <name type="common">Wild taro</name>
    <name type="synonym">Arum esculentum</name>
    <dbReference type="NCBI Taxonomy" id="4460"/>
    <lineage>
        <taxon>Eukaryota</taxon>
        <taxon>Viridiplantae</taxon>
        <taxon>Streptophyta</taxon>
        <taxon>Embryophyta</taxon>
        <taxon>Tracheophyta</taxon>
        <taxon>Spermatophyta</taxon>
        <taxon>Magnoliopsida</taxon>
        <taxon>Liliopsida</taxon>
        <taxon>Araceae</taxon>
        <taxon>Aroideae</taxon>
        <taxon>Colocasieae</taxon>
        <taxon>Colocasia</taxon>
    </lineage>
</organism>
<proteinExistence type="predicted"/>
<dbReference type="EMBL" id="NMUH01000183">
    <property type="protein sequence ID" value="MQL73932.1"/>
    <property type="molecule type" value="Genomic_DNA"/>
</dbReference>
<accession>A0A843TNB5</accession>
<keyword evidence="3" id="KW-1185">Reference proteome</keyword>
<feature type="compositionally biased region" description="Basic residues" evidence="1">
    <location>
        <begin position="67"/>
        <end position="77"/>
    </location>
</feature>
<feature type="region of interest" description="Disordered" evidence="1">
    <location>
        <begin position="1"/>
        <end position="85"/>
    </location>
</feature>
<evidence type="ECO:0000313" key="3">
    <source>
        <dbReference type="Proteomes" id="UP000652761"/>
    </source>
</evidence>
<evidence type="ECO:0000256" key="1">
    <source>
        <dbReference type="SAM" id="MobiDB-lite"/>
    </source>
</evidence>
<dbReference type="Proteomes" id="UP000652761">
    <property type="component" value="Unassembled WGS sequence"/>
</dbReference>